<evidence type="ECO:0000313" key="3">
    <source>
        <dbReference type="Proteomes" id="UP000235786"/>
    </source>
</evidence>
<accession>A0A2J6R8G1</accession>
<proteinExistence type="predicted"/>
<dbReference type="Proteomes" id="UP000235786">
    <property type="component" value="Unassembled WGS sequence"/>
</dbReference>
<evidence type="ECO:0000313" key="2">
    <source>
        <dbReference type="EMBL" id="PMD34814.1"/>
    </source>
</evidence>
<name>A0A2J6R8G1_HYAVF</name>
<dbReference type="EMBL" id="KZ613953">
    <property type="protein sequence ID" value="PMD34814.1"/>
    <property type="molecule type" value="Genomic_DNA"/>
</dbReference>
<keyword evidence="1" id="KW-0812">Transmembrane</keyword>
<keyword evidence="1" id="KW-1133">Transmembrane helix</keyword>
<protein>
    <submittedName>
        <fullName evidence="2">Uncharacterized protein</fullName>
    </submittedName>
</protein>
<reference evidence="2 3" key="1">
    <citation type="submission" date="2016-04" db="EMBL/GenBank/DDBJ databases">
        <title>A degradative enzymes factory behind the ericoid mycorrhizal symbiosis.</title>
        <authorList>
            <consortium name="DOE Joint Genome Institute"/>
            <person name="Martino E."/>
            <person name="Morin E."/>
            <person name="Grelet G."/>
            <person name="Kuo A."/>
            <person name="Kohler A."/>
            <person name="Daghino S."/>
            <person name="Barry K."/>
            <person name="Choi C."/>
            <person name="Cichocki N."/>
            <person name="Clum A."/>
            <person name="Copeland A."/>
            <person name="Hainaut M."/>
            <person name="Haridas S."/>
            <person name="Labutti K."/>
            <person name="Lindquist E."/>
            <person name="Lipzen A."/>
            <person name="Khouja H.-R."/>
            <person name="Murat C."/>
            <person name="Ohm R."/>
            <person name="Olson A."/>
            <person name="Spatafora J."/>
            <person name="Veneault-Fourrey C."/>
            <person name="Henrissat B."/>
            <person name="Grigoriev I."/>
            <person name="Martin F."/>
            <person name="Perotto S."/>
        </authorList>
    </citation>
    <scope>NUCLEOTIDE SEQUENCE [LARGE SCALE GENOMIC DNA]</scope>
    <source>
        <strain evidence="2 3">F</strain>
    </source>
</reference>
<gene>
    <name evidence="2" type="ORF">L207DRAFT_127139</name>
</gene>
<organism evidence="2 3">
    <name type="scientific">Hyaloscypha variabilis (strain UAMH 11265 / GT02V1 / F)</name>
    <name type="common">Meliniomyces variabilis</name>
    <dbReference type="NCBI Taxonomy" id="1149755"/>
    <lineage>
        <taxon>Eukaryota</taxon>
        <taxon>Fungi</taxon>
        <taxon>Dikarya</taxon>
        <taxon>Ascomycota</taxon>
        <taxon>Pezizomycotina</taxon>
        <taxon>Leotiomycetes</taxon>
        <taxon>Helotiales</taxon>
        <taxon>Hyaloscyphaceae</taxon>
        <taxon>Hyaloscypha</taxon>
        <taxon>Hyaloscypha variabilis</taxon>
    </lineage>
</organism>
<feature type="transmembrane region" description="Helical" evidence="1">
    <location>
        <begin position="67"/>
        <end position="89"/>
    </location>
</feature>
<keyword evidence="1" id="KW-0472">Membrane</keyword>
<evidence type="ECO:0000256" key="1">
    <source>
        <dbReference type="SAM" id="Phobius"/>
    </source>
</evidence>
<keyword evidence="3" id="KW-1185">Reference proteome</keyword>
<feature type="transmembrane region" description="Helical" evidence="1">
    <location>
        <begin position="38"/>
        <end position="55"/>
    </location>
</feature>
<dbReference type="AlphaFoldDB" id="A0A2J6R8G1"/>
<sequence length="239" mass="24651">MLPLFENDSDCKNSSSIRLSVGIGVLIGVNSSGVDFEVGVLGVFGVLLLLDPGFLHRLILPEPILSSLVICGVGVLGGGACGEVALWRLELKSIFTPRMFSSTVVTEPSLALLDVVGASPLSLLVSSVSSIRLFGLRSAGCFSVGARCGGATVTGIGGFAGTASSYRRVIIPPSMRVFCCGDATDFVRNPPRPMPLLSLSGAMSTDESVVVVVESGRATASIYLSLGPASGDRVEQANE</sequence>